<evidence type="ECO:0000256" key="1">
    <source>
        <dbReference type="SAM" id="MobiDB-lite"/>
    </source>
</evidence>
<protein>
    <submittedName>
        <fullName evidence="2">Uncharacterized protein</fullName>
    </submittedName>
</protein>
<dbReference type="RefSeq" id="WP_400188661.1">
    <property type="nucleotide sequence ID" value="NZ_JBGORX010000009.1"/>
</dbReference>
<feature type="region of interest" description="Disordered" evidence="1">
    <location>
        <begin position="262"/>
        <end position="288"/>
    </location>
</feature>
<keyword evidence="3" id="KW-1185">Reference proteome</keyword>
<dbReference type="EMBL" id="JBGORX010000009">
    <property type="protein sequence ID" value="MFJ1269849.1"/>
    <property type="molecule type" value="Genomic_DNA"/>
</dbReference>
<dbReference type="Proteomes" id="UP001615550">
    <property type="component" value="Unassembled WGS sequence"/>
</dbReference>
<organism evidence="2 3">
    <name type="scientific">Legionella lytica</name>
    <dbReference type="NCBI Taxonomy" id="96232"/>
    <lineage>
        <taxon>Bacteria</taxon>
        <taxon>Pseudomonadati</taxon>
        <taxon>Pseudomonadota</taxon>
        <taxon>Gammaproteobacteria</taxon>
        <taxon>Legionellales</taxon>
        <taxon>Legionellaceae</taxon>
        <taxon>Legionella</taxon>
    </lineage>
</organism>
<evidence type="ECO:0000313" key="3">
    <source>
        <dbReference type="Proteomes" id="UP001615550"/>
    </source>
</evidence>
<proteinExistence type="predicted"/>
<accession>A0ABW8DE62</accession>
<reference evidence="2 3" key="1">
    <citation type="submission" date="2024-08" db="EMBL/GenBank/DDBJ databases">
        <title>Draft Genome Sequence of Legionella lytica strain DSB2004, Isolated From a Fire Sprinkler System.</title>
        <authorList>
            <person name="Everhart A.D."/>
            <person name="Kidane D.T."/>
            <person name="Farone A.L."/>
            <person name="Farone M.B."/>
        </authorList>
    </citation>
    <scope>NUCLEOTIDE SEQUENCE [LARGE SCALE GENOMIC DNA]</scope>
    <source>
        <strain evidence="2 3">DSB2004</strain>
    </source>
</reference>
<name>A0ABW8DE62_9GAMM</name>
<sequence>MKDPFAALKDALQPVFHRAPMRNERFMYSEIQQLKQSLDNYHPIPQRKFIELLKFLKAVIPHLEKWHLDFGVIKAQVDCLAKTLNLPPMKWDNYLSHSNASLKFQFSALNHRSQEADLLTWLTQKSGTAIKHDNPNSIITMLLEYRDHFGFSQRLSAQLKKEPDFLTDLIMDSEHNFVQIVRTRMVLYLTDRQLAEAIIKHIPHFVQNNPDPITKAAQLVEKLNDTLSNGRSISTILRNAEAKFILDSSELIQRYQSAELAKKGGQNRHPVSDNSPSLLEEGEFKLSF</sequence>
<evidence type="ECO:0000313" key="2">
    <source>
        <dbReference type="EMBL" id="MFJ1269849.1"/>
    </source>
</evidence>
<comment type="caution">
    <text evidence="2">The sequence shown here is derived from an EMBL/GenBank/DDBJ whole genome shotgun (WGS) entry which is preliminary data.</text>
</comment>
<gene>
    <name evidence="2" type="ORF">ACD661_14900</name>
</gene>